<evidence type="ECO:0000256" key="2">
    <source>
        <dbReference type="ARBA" id="ARBA00022618"/>
    </source>
</evidence>
<protein>
    <submittedName>
        <fullName evidence="5">SMC-Scp complex subunit ScpB</fullName>
    </submittedName>
</protein>
<sequence length="220" mass="24388">MPNRTTTRGPATARPYSVRPANARAPMAVRVLLGQPTLTPAPVDPLGRDPKLSRVEAALMLADEPLLARRIAEAAELQDAGEARKLVHRLRDLYDADETPFQVVELAGGFQLLTRANYHPWLVRLRRTGHDVRLTSAGMETLAVIAYKQPIMRAEIEKIRGVNCTELIRLLMEKGMVRIAGRHDSLGRPQLYGTTKQFLQAFGLNTLKDLPEVESLKAPG</sequence>
<accession>A0A5C1A5X7</accession>
<dbReference type="KEGG" id="lrs:PX52LOC_01479"/>
<reference evidence="6" key="1">
    <citation type="submission" date="2019-08" db="EMBL/GenBank/DDBJ databases">
        <title>Limnoglobus roseus gen. nov., sp. nov., a novel freshwater planctomycete with a giant genome from the family Gemmataceae.</title>
        <authorList>
            <person name="Kulichevskaya I.S."/>
            <person name="Naumoff D.G."/>
            <person name="Miroshnikov K."/>
            <person name="Ivanova A."/>
            <person name="Philippov D.A."/>
            <person name="Hakobyan A."/>
            <person name="Rijpstra I.C."/>
            <person name="Sinninghe Damste J.S."/>
            <person name="Liesack W."/>
            <person name="Dedysh S.N."/>
        </authorList>
    </citation>
    <scope>NUCLEOTIDE SEQUENCE [LARGE SCALE GENOMIC DNA]</scope>
    <source>
        <strain evidence="6">PX52</strain>
    </source>
</reference>
<proteinExistence type="predicted"/>
<dbReference type="InterPro" id="IPR036388">
    <property type="entry name" value="WH-like_DNA-bd_sf"/>
</dbReference>
<dbReference type="Gene3D" id="1.10.10.10">
    <property type="entry name" value="Winged helix-like DNA-binding domain superfamily/Winged helix DNA-binding domain"/>
    <property type="match status" value="2"/>
</dbReference>
<dbReference type="PANTHER" id="PTHR34298">
    <property type="entry name" value="SEGREGATION AND CONDENSATION PROTEIN B"/>
    <property type="match status" value="1"/>
</dbReference>
<keyword evidence="6" id="KW-1185">Reference proteome</keyword>
<keyword evidence="3" id="KW-0159">Chromosome partition</keyword>
<evidence type="ECO:0000256" key="4">
    <source>
        <dbReference type="ARBA" id="ARBA00023306"/>
    </source>
</evidence>
<dbReference type="Proteomes" id="UP000324974">
    <property type="component" value="Chromosome"/>
</dbReference>
<keyword evidence="2" id="KW-0132">Cell division</keyword>
<dbReference type="PANTHER" id="PTHR34298:SF2">
    <property type="entry name" value="SEGREGATION AND CONDENSATION PROTEIN B"/>
    <property type="match status" value="1"/>
</dbReference>
<evidence type="ECO:0000313" key="6">
    <source>
        <dbReference type="Proteomes" id="UP000324974"/>
    </source>
</evidence>
<dbReference type="AlphaFoldDB" id="A0A5C1A5X7"/>
<organism evidence="5 6">
    <name type="scientific">Limnoglobus roseus</name>
    <dbReference type="NCBI Taxonomy" id="2598579"/>
    <lineage>
        <taxon>Bacteria</taxon>
        <taxon>Pseudomonadati</taxon>
        <taxon>Planctomycetota</taxon>
        <taxon>Planctomycetia</taxon>
        <taxon>Gemmatales</taxon>
        <taxon>Gemmataceae</taxon>
        <taxon>Limnoglobus</taxon>
    </lineage>
</organism>
<keyword evidence="1" id="KW-0963">Cytoplasm</keyword>
<dbReference type="InterPro" id="IPR005234">
    <property type="entry name" value="ScpB_csome_segregation"/>
</dbReference>
<dbReference type="GO" id="GO:0051301">
    <property type="term" value="P:cell division"/>
    <property type="evidence" value="ECO:0007669"/>
    <property type="project" value="UniProtKB-KW"/>
</dbReference>
<evidence type="ECO:0000256" key="1">
    <source>
        <dbReference type="ARBA" id="ARBA00022490"/>
    </source>
</evidence>
<evidence type="ECO:0000313" key="5">
    <source>
        <dbReference type="EMBL" id="QEL14589.1"/>
    </source>
</evidence>
<dbReference type="Pfam" id="PF04079">
    <property type="entry name" value="SMC_ScpB"/>
    <property type="match status" value="1"/>
</dbReference>
<dbReference type="EMBL" id="CP042425">
    <property type="protein sequence ID" value="QEL14589.1"/>
    <property type="molecule type" value="Genomic_DNA"/>
</dbReference>
<evidence type="ECO:0000256" key="3">
    <source>
        <dbReference type="ARBA" id="ARBA00022829"/>
    </source>
</evidence>
<dbReference type="OrthoDB" id="9806226at2"/>
<dbReference type="SUPFAM" id="SSF46785">
    <property type="entry name" value="Winged helix' DNA-binding domain"/>
    <property type="match status" value="2"/>
</dbReference>
<gene>
    <name evidence="5" type="primary">scpB</name>
    <name evidence="5" type="ORF">PX52LOC_01479</name>
</gene>
<keyword evidence="4" id="KW-0131">Cell cycle</keyword>
<dbReference type="NCBIfam" id="TIGR00281">
    <property type="entry name" value="SMC-Scp complex subunit ScpB"/>
    <property type="match status" value="1"/>
</dbReference>
<dbReference type="InterPro" id="IPR036390">
    <property type="entry name" value="WH_DNA-bd_sf"/>
</dbReference>
<dbReference type="RefSeq" id="WP_149109475.1">
    <property type="nucleotide sequence ID" value="NZ_CP042425.1"/>
</dbReference>
<dbReference type="GO" id="GO:0051304">
    <property type="term" value="P:chromosome separation"/>
    <property type="evidence" value="ECO:0007669"/>
    <property type="project" value="InterPro"/>
</dbReference>
<name>A0A5C1A5X7_9BACT</name>